<keyword evidence="3" id="KW-1185">Reference proteome</keyword>
<organism evidence="2 3">
    <name type="scientific">Discina gigas</name>
    <dbReference type="NCBI Taxonomy" id="1032678"/>
    <lineage>
        <taxon>Eukaryota</taxon>
        <taxon>Fungi</taxon>
        <taxon>Dikarya</taxon>
        <taxon>Ascomycota</taxon>
        <taxon>Pezizomycotina</taxon>
        <taxon>Pezizomycetes</taxon>
        <taxon>Pezizales</taxon>
        <taxon>Discinaceae</taxon>
        <taxon>Discina</taxon>
    </lineage>
</organism>
<sequence>MKGVYLTYLSYSPPDPAPAAPIPTPIASSSTGGSLLTGWSPTPRPQTPLSTFVFRPTRGGLSQSSSRPRSKSPTKRSRASSPSPDPPGPDEMVLSSTTTTATADGFTPDASRSSQVASLIELHSSLRQDLTATQAQVLTLTNALRSHSPAPAPLKQAQTPPPPAPKATKPTFAAIAFSGPAPPSDQWQTATKKAKKVRPEPLFKPDYTKVKRELTIELSTPIPSSITDYAIITAANKALASTEVVFCLARRTTRGNIILLTRPNASASSAEAYSSILAASLQTLGCNPSPTRANSRWTKFLVHGVPTTTSPSQMAEEISATYPTLPILAQTPRWLTTPAARTGKTSSTMVIALPVSYNMQNLGLRSLTLFNTICRLELYLQITPSTQCSKY</sequence>
<comment type="caution">
    <text evidence="2">The sequence shown here is derived from an EMBL/GenBank/DDBJ whole genome shotgun (WGS) entry which is preliminary data.</text>
</comment>
<accession>A0ABR3G497</accession>
<proteinExistence type="predicted"/>
<name>A0ABR3G497_9PEZI</name>
<evidence type="ECO:0000313" key="2">
    <source>
        <dbReference type="EMBL" id="KAL0630759.1"/>
    </source>
</evidence>
<gene>
    <name evidence="2" type="ORF">Q9L58_010391</name>
</gene>
<dbReference type="Proteomes" id="UP001447188">
    <property type="component" value="Unassembled WGS sequence"/>
</dbReference>
<protein>
    <submittedName>
        <fullName evidence="2">Uncharacterized protein</fullName>
    </submittedName>
</protein>
<feature type="region of interest" description="Disordered" evidence="1">
    <location>
        <begin position="9"/>
        <end position="95"/>
    </location>
</feature>
<evidence type="ECO:0000313" key="3">
    <source>
        <dbReference type="Proteomes" id="UP001447188"/>
    </source>
</evidence>
<reference evidence="2 3" key="1">
    <citation type="submission" date="2024-02" db="EMBL/GenBank/DDBJ databases">
        <title>Discinaceae phylogenomics.</title>
        <authorList>
            <person name="Dirks A.C."/>
            <person name="James T.Y."/>
        </authorList>
    </citation>
    <scope>NUCLEOTIDE SEQUENCE [LARGE SCALE GENOMIC DNA]</scope>
    <source>
        <strain evidence="2 3">ACD0624</strain>
    </source>
</reference>
<feature type="compositionally biased region" description="Pro residues" evidence="1">
    <location>
        <begin position="13"/>
        <end position="24"/>
    </location>
</feature>
<feature type="compositionally biased region" description="Basic residues" evidence="1">
    <location>
        <begin position="68"/>
        <end position="78"/>
    </location>
</feature>
<feature type="region of interest" description="Disordered" evidence="1">
    <location>
        <begin position="146"/>
        <end position="168"/>
    </location>
</feature>
<feature type="compositionally biased region" description="Low complexity" evidence="1">
    <location>
        <begin position="25"/>
        <end position="38"/>
    </location>
</feature>
<dbReference type="EMBL" id="JBBBZM010000391">
    <property type="protein sequence ID" value="KAL0630759.1"/>
    <property type="molecule type" value="Genomic_DNA"/>
</dbReference>
<evidence type="ECO:0000256" key="1">
    <source>
        <dbReference type="SAM" id="MobiDB-lite"/>
    </source>
</evidence>